<feature type="region of interest" description="Disordered" evidence="1">
    <location>
        <begin position="158"/>
        <end position="245"/>
    </location>
</feature>
<dbReference type="Proteomes" id="UP000245884">
    <property type="component" value="Unassembled WGS sequence"/>
</dbReference>
<feature type="compositionally biased region" description="Basic and acidic residues" evidence="1">
    <location>
        <begin position="275"/>
        <end position="337"/>
    </location>
</feature>
<keyword evidence="4" id="KW-1185">Reference proteome</keyword>
<keyword evidence="2" id="KW-0812">Transmembrane</keyword>
<dbReference type="STRING" id="1569628.A0A316UQ28"/>
<dbReference type="PANTHER" id="PTHR28080">
    <property type="entry name" value="PEROXISOMAL BIOGENESIS FACTOR 3"/>
    <property type="match status" value="1"/>
</dbReference>
<evidence type="ECO:0000313" key="4">
    <source>
        <dbReference type="Proteomes" id="UP000245884"/>
    </source>
</evidence>
<sequence length="773" mass="84249">MAPPTQPRRQGAASRSISSSASSLFSYASSFASRIPRPAWYLVTFLSSSYFLTTFLISRLAALHERMSKDAESKDGLKKRFQQNQNDVAFTVMALLPTLGKGVNEKFDVDKITEELKKVGERGKVVPNVPQAVDIQPAAPEAESTAPAVEAIEEAQAIPAPSETASSPAKHIVAPSGAPTSALDAVSEPLPPPISPEATLTPTQKTMTNGMHDRTNGDSNGSHEAVVEESSAPQPQGSPAANELNGKSKAEANGIHPAASTADAPPAATQPGKTVSDEDHKRLQLEHEERARQAAAEAERKKREEEEEQQRRRAEEEMERKLQEEEKERQRLEEAEQRRQAEEERQRLAAEQLAADRKLKMELWSELKITAISRALTTVYAVNLLSMLTHVQLNTLGRYAYLSSLARQDDDAATPQPPANIALDPFEDAWAKANTPAASQSSSPSSSSRQHVSQDSSEAYLTFSWYFLHTGCQQLSERVRSKVEEVMASVPLKTQLNHQETVAVLARIKRRIEYEYERSDADDEEEGDGPSSPRGDFPGFVPNESKMAMGSESLLPNGFSSGQFEDESMMSVSVMSGSTTATARNRRGKRRRVHLLQYLLPTTPQGDLEVLHASGLLPPSTALSPGPISVKEYDTHVASLLDETRDVLESRDAAKVLRKCINAAFDTMAEALRAPFGLEPSQHDSAALLDEAAPQQHRIRELRTAEEEAEVHANALGGKRLKLAAILPLLARQSGLALEGVPNEMLDAVCAVKELKALSAVIYSAWGGEEAGQ</sequence>
<organism evidence="3 4">
    <name type="scientific">Jaminaea rosea</name>
    <dbReference type="NCBI Taxonomy" id="1569628"/>
    <lineage>
        <taxon>Eukaryota</taxon>
        <taxon>Fungi</taxon>
        <taxon>Dikarya</taxon>
        <taxon>Basidiomycota</taxon>
        <taxon>Ustilaginomycotina</taxon>
        <taxon>Exobasidiomycetes</taxon>
        <taxon>Microstromatales</taxon>
        <taxon>Microstromatales incertae sedis</taxon>
        <taxon>Jaminaea</taxon>
    </lineage>
</organism>
<feature type="transmembrane region" description="Helical" evidence="2">
    <location>
        <begin position="39"/>
        <end position="62"/>
    </location>
</feature>
<keyword evidence="2" id="KW-0472">Membrane</keyword>
<dbReference type="GO" id="GO:0045046">
    <property type="term" value="P:protein import into peroxisome membrane"/>
    <property type="evidence" value="ECO:0007669"/>
    <property type="project" value="TreeGrafter"/>
</dbReference>
<feature type="region of interest" description="Disordered" evidence="1">
    <location>
        <begin position="517"/>
        <end position="546"/>
    </location>
</feature>
<evidence type="ECO:0000313" key="3">
    <source>
        <dbReference type="EMBL" id="PWN26411.1"/>
    </source>
</evidence>
<gene>
    <name evidence="3" type="ORF">BDZ90DRAFT_233058</name>
</gene>
<evidence type="ECO:0000256" key="2">
    <source>
        <dbReference type="SAM" id="Phobius"/>
    </source>
</evidence>
<keyword evidence="2" id="KW-1133">Transmembrane helix</keyword>
<dbReference type="GO" id="GO:0030674">
    <property type="term" value="F:protein-macromolecule adaptor activity"/>
    <property type="evidence" value="ECO:0007669"/>
    <property type="project" value="TreeGrafter"/>
</dbReference>
<reference evidence="3 4" key="1">
    <citation type="journal article" date="2018" name="Mol. Biol. Evol.">
        <title>Broad Genomic Sampling Reveals a Smut Pathogenic Ancestry of the Fungal Clade Ustilaginomycotina.</title>
        <authorList>
            <person name="Kijpornyongpan T."/>
            <person name="Mondo S.J."/>
            <person name="Barry K."/>
            <person name="Sandor L."/>
            <person name="Lee J."/>
            <person name="Lipzen A."/>
            <person name="Pangilinan J."/>
            <person name="LaButti K."/>
            <person name="Hainaut M."/>
            <person name="Henrissat B."/>
            <person name="Grigoriev I.V."/>
            <person name="Spatafora J.W."/>
            <person name="Aime M.C."/>
        </authorList>
    </citation>
    <scope>NUCLEOTIDE SEQUENCE [LARGE SCALE GENOMIC DNA]</scope>
    <source>
        <strain evidence="3 4">MCA 5214</strain>
    </source>
</reference>
<protein>
    <submittedName>
        <fullName evidence="3">Uncharacterized protein</fullName>
    </submittedName>
</protein>
<dbReference type="Pfam" id="PF04882">
    <property type="entry name" value="Peroxin-3"/>
    <property type="match status" value="3"/>
</dbReference>
<name>A0A316UQ28_9BASI</name>
<dbReference type="EMBL" id="KZ819671">
    <property type="protein sequence ID" value="PWN26411.1"/>
    <property type="molecule type" value="Genomic_DNA"/>
</dbReference>
<feature type="compositionally biased region" description="Polar residues" evidence="1">
    <location>
        <begin position="198"/>
        <end position="209"/>
    </location>
</feature>
<evidence type="ECO:0000256" key="1">
    <source>
        <dbReference type="SAM" id="MobiDB-lite"/>
    </source>
</evidence>
<dbReference type="GO" id="GO:0005778">
    <property type="term" value="C:peroxisomal membrane"/>
    <property type="evidence" value="ECO:0007669"/>
    <property type="project" value="InterPro"/>
</dbReference>
<dbReference type="InterPro" id="IPR006966">
    <property type="entry name" value="Peroxin-3"/>
</dbReference>
<feature type="compositionally biased region" description="Low complexity" evidence="1">
    <location>
        <begin position="257"/>
        <end position="271"/>
    </location>
</feature>
<proteinExistence type="predicted"/>
<dbReference type="GeneID" id="37028314"/>
<dbReference type="AlphaFoldDB" id="A0A316UQ28"/>
<feature type="region of interest" description="Disordered" evidence="1">
    <location>
        <begin position="257"/>
        <end position="337"/>
    </location>
</feature>
<dbReference type="OrthoDB" id="45930at2759"/>
<dbReference type="PANTHER" id="PTHR28080:SF1">
    <property type="entry name" value="PEROXISOMAL BIOGENESIS FACTOR 3"/>
    <property type="match status" value="1"/>
</dbReference>
<accession>A0A316UQ28</accession>
<dbReference type="RefSeq" id="XP_025361023.1">
    <property type="nucleotide sequence ID" value="XM_025506491.1"/>
</dbReference>